<name>A0ABY8DJY3_9HYPH</name>
<evidence type="ECO:0000313" key="3">
    <source>
        <dbReference type="Proteomes" id="UP001229355"/>
    </source>
</evidence>
<accession>A0ABY8DJY3</accession>
<dbReference type="Gene3D" id="3.40.50.2000">
    <property type="entry name" value="Glycogen Phosphorylase B"/>
    <property type="match status" value="2"/>
</dbReference>
<reference evidence="2 3" key="1">
    <citation type="submission" date="2023-03" db="EMBL/GenBank/DDBJ databases">
        <authorList>
            <person name="Kaur S."/>
            <person name="Espinosa-Saiz D."/>
            <person name="Velazquez E."/>
            <person name="Menendez E."/>
            <person name="diCenzo G.C."/>
        </authorList>
    </citation>
    <scope>NUCLEOTIDE SEQUENCE [LARGE SCALE GENOMIC DNA]</scope>
    <source>
        <strain evidence="2 3">LMG 24692</strain>
    </source>
</reference>
<evidence type="ECO:0000313" key="2">
    <source>
        <dbReference type="EMBL" id="WEX91235.1"/>
    </source>
</evidence>
<proteinExistence type="predicted"/>
<dbReference type="SUPFAM" id="SSF53756">
    <property type="entry name" value="UDP-Glycosyltransferase/glycogen phosphorylase"/>
    <property type="match status" value="1"/>
</dbReference>
<sequence>MSQSRHVLILVENLPVPFDRRVWQEAQALHGAGYDVSVICPAGKGYDEAYEVIGGVHIYRYPLHEAASIAGYLREYFSALVHHGLLSFRARRRRRIDVIQACNPPDLMFLIALLHKLLFGTFFVFDHHDLGPELYYTKFGRKDLLYRLLCFFERQTFRVADASIATNESFRDIAVARGGMPPDRVVVVKSYPEASKFQRTEAEPSLVVPGKHLVGYIGIMGAQDGVETLVRAMNEVVRVRRRDDIHCVIIGDGPELNGLKALSAKLKLDSSLHFTGYLSGPRLMAHLSALSLGIIPDPPNECNDKLSMNKVFEYMMLGLPIVQFNLGQATREAEGAALVVPEHSPHALADGIVRLIDDPERRKSMGVFGRAVAERRFQWSVEARQYLDMYSTLLRPGLSVNDQRHYPAS</sequence>
<evidence type="ECO:0000259" key="1">
    <source>
        <dbReference type="Pfam" id="PF13579"/>
    </source>
</evidence>
<dbReference type="Pfam" id="PF13579">
    <property type="entry name" value="Glyco_trans_4_4"/>
    <property type="match status" value="1"/>
</dbReference>
<keyword evidence="3" id="KW-1185">Reference proteome</keyword>
<gene>
    <name evidence="2" type="ORF">PZN02_004878</name>
</gene>
<dbReference type="EMBL" id="CP120374">
    <property type="protein sequence ID" value="WEX91235.1"/>
    <property type="molecule type" value="Genomic_DNA"/>
</dbReference>
<feature type="domain" description="Glycosyltransferase subfamily 4-like N-terminal" evidence="1">
    <location>
        <begin position="20"/>
        <end position="188"/>
    </location>
</feature>
<dbReference type="RefSeq" id="WP_280663201.1">
    <property type="nucleotide sequence ID" value="NZ_CP120374.1"/>
</dbReference>
<organism evidence="2 3">
    <name type="scientific">Sinorhizobium garamanticum</name>
    <dbReference type="NCBI Taxonomy" id="680247"/>
    <lineage>
        <taxon>Bacteria</taxon>
        <taxon>Pseudomonadati</taxon>
        <taxon>Pseudomonadota</taxon>
        <taxon>Alphaproteobacteria</taxon>
        <taxon>Hyphomicrobiales</taxon>
        <taxon>Rhizobiaceae</taxon>
        <taxon>Sinorhizobium/Ensifer group</taxon>
        <taxon>Sinorhizobium</taxon>
    </lineage>
</organism>
<protein>
    <submittedName>
        <fullName evidence="2">Glycosyltransferase family 4 protein</fullName>
    </submittedName>
</protein>
<dbReference type="InterPro" id="IPR028098">
    <property type="entry name" value="Glyco_trans_4-like_N"/>
</dbReference>
<dbReference type="CDD" id="cd03794">
    <property type="entry name" value="GT4_WbuB-like"/>
    <property type="match status" value="1"/>
</dbReference>
<dbReference type="PANTHER" id="PTHR12526">
    <property type="entry name" value="GLYCOSYLTRANSFERASE"/>
    <property type="match status" value="1"/>
</dbReference>
<dbReference type="PANTHER" id="PTHR12526:SF624">
    <property type="entry name" value="BLR6297 PROTEIN"/>
    <property type="match status" value="1"/>
</dbReference>
<dbReference type="Proteomes" id="UP001229355">
    <property type="component" value="Chromosome 2"/>
</dbReference>
<dbReference type="Pfam" id="PF13692">
    <property type="entry name" value="Glyco_trans_1_4"/>
    <property type="match status" value="1"/>
</dbReference>